<dbReference type="RefSeq" id="WP_006598721.1">
    <property type="nucleotide sequence ID" value="NZ_GL622359.1"/>
</dbReference>
<dbReference type="HOGENOM" id="CLU_045359_0_0_9"/>
<dbReference type="PANTHER" id="PTHR43592">
    <property type="entry name" value="CAAX AMINO TERMINAL PROTEASE"/>
    <property type="match status" value="1"/>
</dbReference>
<dbReference type="AlphaFoldDB" id="E6MH14"/>
<feature type="transmembrane region" description="Helical" evidence="1">
    <location>
        <begin position="202"/>
        <end position="226"/>
    </location>
</feature>
<dbReference type="eggNOG" id="COG1266">
    <property type="taxonomic scope" value="Bacteria"/>
</dbReference>
<keyword evidence="1" id="KW-0812">Transmembrane</keyword>
<dbReference type="PANTHER" id="PTHR43592:SF15">
    <property type="entry name" value="CAAX AMINO TERMINAL PROTEASE FAMILY PROTEIN"/>
    <property type="match status" value="1"/>
</dbReference>
<feature type="transmembrane region" description="Helical" evidence="1">
    <location>
        <begin position="12"/>
        <end position="31"/>
    </location>
</feature>
<keyword evidence="3" id="KW-0378">Hydrolase</keyword>
<evidence type="ECO:0000259" key="2">
    <source>
        <dbReference type="Pfam" id="PF02517"/>
    </source>
</evidence>
<keyword evidence="1" id="KW-0472">Membrane</keyword>
<keyword evidence="1" id="KW-1133">Transmembrane helix</keyword>
<protein>
    <submittedName>
        <fullName evidence="3">CAAX amino terminal protease family protein</fullName>
    </submittedName>
</protein>
<reference evidence="3 4" key="1">
    <citation type="submission" date="2010-12" db="EMBL/GenBank/DDBJ databases">
        <authorList>
            <person name="Muzny D."/>
            <person name="Qin X."/>
            <person name="Deng J."/>
            <person name="Jiang H."/>
            <person name="Liu Y."/>
            <person name="Qu J."/>
            <person name="Song X.-Z."/>
            <person name="Zhang L."/>
            <person name="Thornton R."/>
            <person name="Coyle M."/>
            <person name="Francisco L."/>
            <person name="Jackson L."/>
            <person name="Javaid M."/>
            <person name="Korchina V."/>
            <person name="Kovar C."/>
            <person name="Mata R."/>
            <person name="Mathew T."/>
            <person name="Ngo R."/>
            <person name="Nguyen L."/>
            <person name="Nguyen N."/>
            <person name="Okwuonu G."/>
            <person name="Ongeri F."/>
            <person name="Pham C."/>
            <person name="Simmons D."/>
            <person name="Wilczek-Boney K."/>
            <person name="Hale W."/>
            <person name="Jakkamsetti A."/>
            <person name="Pham P."/>
            <person name="Ruth R."/>
            <person name="San Lucas F."/>
            <person name="Warren J."/>
            <person name="Zhang J."/>
            <person name="Zhao Z."/>
            <person name="Zhou C."/>
            <person name="Zhu D."/>
            <person name="Lee S."/>
            <person name="Bess C."/>
            <person name="Blankenburg K."/>
            <person name="Forbes L."/>
            <person name="Fu Q."/>
            <person name="Gubbala S."/>
            <person name="Hirani K."/>
            <person name="Jayaseelan J.C."/>
            <person name="Lara F."/>
            <person name="Munidasa M."/>
            <person name="Palculict T."/>
            <person name="Patil S."/>
            <person name="Pu L.-L."/>
            <person name="Saada N."/>
            <person name="Tang L."/>
            <person name="Weissenberger G."/>
            <person name="Zhu Y."/>
            <person name="Hemphill L."/>
            <person name="Shang Y."/>
            <person name="Youmans B."/>
            <person name="Ayvaz T."/>
            <person name="Ross M."/>
            <person name="Santibanez J."/>
            <person name="Aqrawi P."/>
            <person name="Gross S."/>
            <person name="Joshi V."/>
            <person name="Fowler G."/>
            <person name="Nazareth L."/>
            <person name="Reid J."/>
            <person name="Worley K."/>
            <person name="Petrosino J."/>
            <person name="Highlander S."/>
            <person name="Gibbs R."/>
        </authorList>
    </citation>
    <scope>NUCLEOTIDE SEQUENCE [LARGE SCALE GENOMIC DNA]</scope>
    <source>
        <strain evidence="3 4">ATCC 23263</strain>
    </source>
</reference>
<evidence type="ECO:0000256" key="1">
    <source>
        <dbReference type="SAM" id="Phobius"/>
    </source>
</evidence>
<dbReference type="InterPro" id="IPR003675">
    <property type="entry name" value="Rce1/LyrA-like_dom"/>
</dbReference>
<dbReference type="EMBL" id="AEQN01000016">
    <property type="protein sequence ID" value="EFV01904.1"/>
    <property type="molecule type" value="Genomic_DNA"/>
</dbReference>
<dbReference type="GO" id="GO:0004175">
    <property type="term" value="F:endopeptidase activity"/>
    <property type="evidence" value="ECO:0007669"/>
    <property type="project" value="UniProtKB-ARBA"/>
</dbReference>
<evidence type="ECO:0000313" key="3">
    <source>
        <dbReference type="EMBL" id="EFV01904.1"/>
    </source>
</evidence>
<name>E6MH14_9FIRM</name>
<sequence>MDVQTIRKEINYLTFGILWYLILTDNISKCVDRLIPHLMTNRTEKYIDNYLAAQRIDAIVAVGIGFFLLLFFFKKQRSFPEIFTCHKRMPIFVFLSALSLGFILNIISGAISEHLLSIFSNYMKISAADVAAAASGGDTLLSGIFYTSLVAPIVEEIIYRGFIMNSLQSYGKVQAIVFSSVLFSLMHCNFDQFLGAFCQGIILGYLAMAYGIIWSIGLHIFTDAVLLDFVGCLSQRNSVIFCCALLFFAVVVFIVWIVRTIKNRTIINYVSLNTTTAPIKLCTLTSVVFWIFSIYCIVMAIINFQF</sequence>
<feature type="transmembrane region" description="Helical" evidence="1">
    <location>
        <begin position="238"/>
        <end position="258"/>
    </location>
</feature>
<accession>E6MH14</accession>
<gene>
    <name evidence="3" type="ORF">HMP0721_1298</name>
</gene>
<evidence type="ECO:0000313" key="4">
    <source>
        <dbReference type="Proteomes" id="UP000004754"/>
    </source>
</evidence>
<feature type="transmembrane region" description="Helical" evidence="1">
    <location>
        <begin position="92"/>
        <end position="111"/>
    </location>
</feature>
<comment type="caution">
    <text evidence="3">The sequence shown here is derived from an EMBL/GenBank/DDBJ whole genome shotgun (WGS) entry which is preliminary data.</text>
</comment>
<dbReference type="STRING" id="887929.HMP0721_1298"/>
<dbReference type="Proteomes" id="UP000004754">
    <property type="component" value="Unassembled WGS sequence"/>
</dbReference>
<keyword evidence="3" id="KW-0645">Protease</keyword>
<dbReference type="GO" id="GO:0080120">
    <property type="term" value="P:CAAX-box protein maturation"/>
    <property type="evidence" value="ECO:0007669"/>
    <property type="project" value="UniProtKB-ARBA"/>
</dbReference>
<dbReference type="GO" id="GO:0006508">
    <property type="term" value="P:proteolysis"/>
    <property type="evidence" value="ECO:0007669"/>
    <property type="project" value="UniProtKB-KW"/>
</dbReference>
<proteinExistence type="predicted"/>
<dbReference type="Pfam" id="PF02517">
    <property type="entry name" value="Rce1-like"/>
    <property type="match status" value="1"/>
</dbReference>
<feature type="transmembrane region" description="Helical" evidence="1">
    <location>
        <begin position="279"/>
        <end position="302"/>
    </location>
</feature>
<keyword evidence="4" id="KW-1185">Reference proteome</keyword>
<dbReference type="OrthoDB" id="9782250at2"/>
<organism evidence="3 4">
    <name type="scientific">Pseudoramibacter alactolyticus ATCC 23263</name>
    <dbReference type="NCBI Taxonomy" id="887929"/>
    <lineage>
        <taxon>Bacteria</taxon>
        <taxon>Bacillati</taxon>
        <taxon>Bacillota</taxon>
        <taxon>Clostridia</taxon>
        <taxon>Eubacteriales</taxon>
        <taxon>Eubacteriaceae</taxon>
        <taxon>Pseudoramibacter</taxon>
    </lineage>
</organism>
<feature type="transmembrane region" description="Helical" evidence="1">
    <location>
        <begin position="51"/>
        <end position="72"/>
    </location>
</feature>
<feature type="domain" description="CAAX prenyl protease 2/Lysostaphin resistance protein A-like" evidence="2">
    <location>
        <begin position="141"/>
        <end position="225"/>
    </location>
</feature>